<sequence>MDRVSWQNRIGDGYRKKLDGGLTSAKCIAAASASVLSSFSRMPHEHNQSRVRNRSC</sequence>
<proteinExistence type="predicted"/>
<comment type="caution">
    <text evidence="1">The sequence shown here is derived from an EMBL/GenBank/DDBJ whole genome shotgun (WGS) entry which is preliminary data.</text>
</comment>
<organism evidence="1 2">
    <name type="scientific">Rhodopirellula baltica WH47</name>
    <dbReference type="NCBI Taxonomy" id="991778"/>
    <lineage>
        <taxon>Bacteria</taxon>
        <taxon>Pseudomonadati</taxon>
        <taxon>Planctomycetota</taxon>
        <taxon>Planctomycetia</taxon>
        <taxon>Pirellulales</taxon>
        <taxon>Pirellulaceae</taxon>
        <taxon>Rhodopirellula</taxon>
    </lineage>
</organism>
<dbReference type="EMBL" id="AFAR01000290">
    <property type="protein sequence ID" value="EGF24420.1"/>
    <property type="molecule type" value="Genomic_DNA"/>
</dbReference>
<evidence type="ECO:0000313" key="2">
    <source>
        <dbReference type="Proteomes" id="UP000006222"/>
    </source>
</evidence>
<dbReference type="PATRIC" id="fig|991778.3.peg.5993"/>
<gene>
    <name evidence="1" type="ORF">RBWH47_05711</name>
</gene>
<name>F2B0Z2_RHOBT</name>
<accession>F2B0Z2</accession>
<protein>
    <submittedName>
        <fullName evidence="1">Uncharacterized protein</fullName>
    </submittedName>
</protein>
<dbReference type="Proteomes" id="UP000006222">
    <property type="component" value="Unassembled WGS sequence"/>
</dbReference>
<evidence type="ECO:0000313" key="1">
    <source>
        <dbReference type="EMBL" id="EGF24420.1"/>
    </source>
</evidence>
<dbReference type="AlphaFoldDB" id="F2B0Z2"/>
<reference evidence="1 2" key="1">
    <citation type="journal article" date="2013" name="Mar. Genomics">
        <title>Expression of sulfatases in Rhodopirellula baltica and the diversity of sulfatases in the genus Rhodopirellula.</title>
        <authorList>
            <person name="Wegner C.E."/>
            <person name="Richter-Heitmann T."/>
            <person name="Klindworth A."/>
            <person name="Klockow C."/>
            <person name="Richter M."/>
            <person name="Achstetter T."/>
            <person name="Glockner F.O."/>
            <person name="Harder J."/>
        </authorList>
    </citation>
    <scope>NUCLEOTIDE SEQUENCE [LARGE SCALE GENOMIC DNA]</scope>
    <source>
        <strain evidence="1 2">WH47</strain>
    </source>
</reference>